<dbReference type="GO" id="GO:0006020">
    <property type="term" value="P:inositol metabolic process"/>
    <property type="evidence" value="ECO:0007669"/>
    <property type="project" value="TreeGrafter"/>
</dbReference>
<dbReference type="InterPro" id="IPR000760">
    <property type="entry name" value="Inositol_monophosphatase-like"/>
</dbReference>
<dbReference type="PANTHER" id="PTHR20854:SF4">
    <property type="entry name" value="INOSITOL-1-MONOPHOSPHATASE-RELATED"/>
    <property type="match status" value="1"/>
</dbReference>
<feature type="binding site" evidence="1">
    <location>
        <position position="109"/>
    </location>
    <ligand>
        <name>Mg(2+)</name>
        <dbReference type="ChEBI" id="CHEBI:18420"/>
        <label>1</label>
        <note>catalytic</note>
    </ligand>
</feature>
<feature type="compositionally biased region" description="Basic and acidic residues" evidence="2">
    <location>
        <begin position="19"/>
        <end position="37"/>
    </location>
</feature>
<sequence>MGAPLADAHHGAAMMASDDDQRRERHDQRQRPTDEVDTDMDLREMTQAVAQVARHAGRHALQEQVNPHDLSTTMVSPGETKFTSEVNTRLIRYTRARLSEIEPFQGFWEERPEDNQPGERYWCVGNIDGAINFIRNMAEWTVTISLFEFDEHCHARPIMGVVHAPAMGITYMAAKGQGAIRIRRNPVGGDKREKVMPSITATLDGSVVSYGMSYVPEESKRALSAVASIAGKPADIKRVGPASMDLCKVADGTYDAYFEPHLHKWDVPAVSAGAVVVWEAQGRLRQWNGELIHWRRENDVVASNGLIGDELQPYLQ</sequence>
<dbReference type="AlphaFoldDB" id="A0A0H3E956"/>
<dbReference type="PATRIC" id="fig|702459.3.peg.661"/>
<reference evidence="3 4" key="1">
    <citation type="journal article" date="2010" name="Proc. Natl. Acad. Sci. U.S.A.">
        <title>Genome analysis of Bifidobacterium bifidum PRL2010 reveals metabolic pathways for host-derived glycan foraging.</title>
        <authorList>
            <person name="Turroni F."/>
            <person name="Bottacini F."/>
            <person name="Foroni E."/>
            <person name="Mulder I."/>
            <person name="Kim J.H."/>
            <person name="Zomer A."/>
            <person name="Sanchez B."/>
            <person name="Bidossi A."/>
            <person name="Ferrarini A."/>
            <person name="Giubellini V."/>
            <person name="Delledonne M."/>
            <person name="Henrissat B."/>
            <person name="Coutinho P."/>
            <person name="Oggioni M."/>
            <person name="Fitzgerald G.F."/>
            <person name="Mills D."/>
            <person name="Margolles A."/>
            <person name="Kelly D."/>
            <person name="van Sinderen D."/>
            <person name="Ventura M."/>
        </authorList>
    </citation>
    <scope>NUCLEOTIDE SEQUENCE [LARGE SCALE GENOMIC DNA]</scope>
    <source>
        <strain evidence="3 4">PRL2010</strain>
    </source>
</reference>
<dbReference type="Proteomes" id="UP000002312">
    <property type="component" value="Chromosome"/>
</dbReference>
<evidence type="ECO:0000313" key="4">
    <source>
        <dbReference type="Proteomes" id="UP000002312"/>
    </source>
</evidence>
<feature type="binding site" evidence="1">
    <location>
        <position position="128"/>
    </location>
    <ligand>
        <name>Mg(2+)</name>
        <dbReference type="ChEBI" id="CHEBI:18420"/>
        <label>1</label>
        <note>catalytic</note>
    </ligand>
</feature>
<comment type="cofactor">
    <cofactor evidence="1">
        <name>Mg(2+)</name>
        <dbReference type="ChEBI" id="CHEBI:18420"/>
    </cofactor>
</comment>
<dbReference type="HOGENOM" id="CLU_044118_0_4_11"/>
<dbReference type="GO" id="GO:0046872">
    <property type="term" value="F:metal ion binding"/>
    <property type="evidence" value="ECO:0007669"/>
    <property type="project" value="UniProtKB-KW"/>
</dbReference>
<evidence type="ECO:0000256" key="2">
    <source>
        <dbReference type="SAM" id="MobiDB-lite"/>
    </source>
</evidence>
<accession>A0A0H3E956</accession>
<organism evidence="3 4">
    <name type="scientific">Bifidobacterium bifidum (strain PRL2010)</name>
    <dbReference type="NCBI Taxonomy" id="702459"/>
    <lineage>
        <taxon>Bacteria</taxon>
        <taxon>Bacillati</taxon>
        <taxon>Actinomycetota</taxon>
        <taxon>Actinomycetes</taxon>
        <taxon>Bifidobacteriales</taxon>
        <taxon>Bifidobacteriaceae</taxon>
        <taxon>Bifidobacterium</taxon>
    </lineage>
</organism>
<name>A0A0H3E956_BIFBP</name>
<dbReference type="EMBL" id="CP001840">
    <property type="protein sequence ID" value="ADP35727.1"/>
    <property type="molecule type" value="Genomic_DNA"/>
</dbReference>
<dbReference type="eggNOG" id="COG0483">
    <property type="taxonomic scope" value="Bacteria"/>
</dbReference>
<feature type="binding site" evidence="1">
    <location>
        <position position="266"/>
    </location>
    <ligand>
        <name>Mg(2+)</name>
        <dbReference type="ChEBI" id="CHEBI:18420"/>
        <label>1</label>
        <note>catalytic</note>
    </ligand>
</feature>
<dbReference type="PANTHER" id="PTHR20854">
    <property type="entry name" value="INOSITOL MONOPHOSPHATASE"/>
    <property type="match status" value="1"/>
</dbReference>
<dbReference type="GO" id="GO:0007165">
    <property type="term" value="P:signal transduction"/>
    <property type="evidence" value="ECO:0007669"/>
    <property type="project" value="TreeGrafter"/>
</dbReference>
<dbReference type="KEGG" id="bbp:BBPR_0632"/>
<gene>
    <name evidence="3" type="ordered locus">BBPR_0632</name>
</gene>
<feature type="region of interest" description="Disordered" evidence="2">
    <location>
        <begin position="1"/>
        <end position="37"/>
    </location>
</feature>
<dbReference type="OrthoDB" id="9772456at2"/>
<dbReference type="Pfam" id="PF00459">
    <property type="entry name" value="Inositol_P"/>
    <property type="match status" value="1"/>
</dbReference>
<dbReference type="SUPFAM" id="SSF56655">
    <property type="entry name" value="Carbohydrate phosphatase"/>
    <property type="match status" value="1"/>
</dbReference>
<dbReference type="CDD" id="cd01637">
    <property type="entry name" value="IMPase_like"/>
    <property type="match status" value="1"/>
</dbReference>
<keyword evidence="3" id="KW-0378">Hydrolase</keyword>
<dbReference type="EC" id="3.1.3.25" evidence="3"/>
<evidence type="ECO:0000256" key="1">
    <source>
        <dbReference type="PIRSR" id="PIRSR600760-2"/>
    </source>
</evidence>
<feature type="binding site" evidence="1">
    <location>
        <position position="127"/>
    </location>
    <ligand>
        <name>Mg(2+)</name>
        <dbReference type="ChEBI" id="CHEBI:18420"/>
        <label>1</label>
        <note>catalytic</note>
    </ligand>
</feature>
<dbReference type="Gene3D" id="3.40.190.80">
    <property type="match status" value="1"/>
</dbReference>
<protein>
    <submittedName>
        <fullName evidence="3">Inositol monophosphatase family protein</fullName>
        <ecNumber evidence="3">3.1.3.25</ecNumber>
    </submittedName>
</protein>
<keyword evidence="1" id="KW-0479">Metal-binding</keyword>
<evidence type="ECO:0000313" key="3">
    <source>
        <dbReference type="EMBL" id="ADP35727.1"/>
    </source>
</evidence>
<keyword evidence="1" id="KW-0460">Magnesium</keyword>
<proteinExistence type="predicted"/>
<dbReference type="GO" id="GO:0008934">
    <property type="term" value="F:inositol monophosphate 1-phosphatase activity"/>
    <property type="evidence" value="ECO:0007669"/>
    <property type="project" value="TreeGrafter"/>
</dbReference>
<dbReference type="Gene3D" id="3.30.540.10">
    <property type="entry name" value="Fructose-1,6-Bisphosphatase, subunit A, domain 1"/>
    <property type="match status" value="1"/>
</dbReference>